<evidence type="ECO:0000313" key="12">
    <source>
        <dbReference type="EMBL" id="MBC6992860.1"/>
    </source>
</evidence>
<organism evidence="12 13">
    <name type="scientific">Neolewinella lacunae</name>
    <dbReference type="NCBI Taxonomy" id="1517758"/>
    <lineage>
        <taxon>Bacteria</taxon>
        <taxon>Pseudomonadati</taxon>
        <taxon>Bacteroidota</taxon>
        <taxon>Saprospiria</taxon>
        <taxon>Saprospirales</taxon>
        <taxon>Lewinellaceae</taxon>
        <taxon>Neolewinella</taxon>
    </lineage>
</organism>
<dbReference type="AlphaFoldDB" id="A0A923T5Z4"/>
<dbReference type="EC" id="2.8.1.12" evidence="3"/>
<proteinExistence type="inferred from homology"/>
<dbReference type="EMBL" id="JACSIT010000040">
    <property type="protein sequence ID" value="MBC6992860.1"/>
    <property type="molecule type" value="Genomic_DNA"/>
</dbReference>
<evidence type="ECO:0000313" key="13">
    <source>
        <dbReference type="Proteomes" id="UP000650081"/>
    </source>
</evidence>
<dbReference type="Gene3D" id="3.90.1170.40">
    <property type="entry name" value="Molybdopterin biosynthesis MoaE subunit"/>
    <property type="match status" value="1"/>
</dbReference>
<sequence length="138" mass="14921">MEDILLSADPLSIDACYAAVQDPSCGGICLFVGTIRNQNKGAVVTHLEFSSYDAMALREMRRIAEAAREMHGLHAVSVHHRTGALAIGDVAVIIAVSSVHRAAAFAGCAWVIDELKKSVPIWKKEFLEDGSYWVGARP</sequence>
<comment type="caution">
    <text evidence="12">The sequence shown here is derived from an EMBL/GenBank/DDBJ whole genome shotgun (WGS) entry which is preliminary data.</text>
</comment>
<accession>A0A923T5Z4</accession>
<dbReference type="Proteomes" id="UP000650081">
    <property type="component" value="Unassembled WGS sequence"/>
</dbReference>
<keyword evidence="5" id="KW-0501">Molybdenum cofactor biosynthesis</keyword>
<evidence type="ECO:0000256" key="10">
    <source>
        <dbReference type="ARBA" id="ARBA00032474"/>
    </source>
</evidence>
<comment type="catalytic activity">
    <reaction evidence="11">
        <text>2 [molybdopterin-synthase sulfur-carrier protein]-C-terminal-Gly-aminoethanethioate + cyclic pyranopterin phosphate + H2O = molybdopterin + 2 [molybdopterin-synthase sulfur-carrier protein]-C-terminal Gly-Gly + 2 H(+)</text>
        <dbReference type="Rhea" id="RHEA:26333"/>
        <dbReference type="Rhea" id="RHEA-COMP:12202"/>
        <dbReference type="Rhea" id="RHEA-COMP:19907"/>
        <dbReference type="ChEBI" id="CHEBI:15377"/>
        <dbReference type="ChEBI" id="CHEBI:15378"/>
        <dbReference type="ChEBI" id="CHEBI:58698"/>
        <dbReference type="ChEBI" id="CHEBI:59648"/>
        <dbReference type="ChEBI" id="CHEBI:90778"/>
        <dbReference type="ChEBI" id="CHEBI:232372"/>
        <dbReference type="EC" id="2.8.1.12"/>
    </reaction>
</comment>
<evidence type="ECO:0000256" key="2">
    <source>
        <dbReference type="ARBA" id="ARBA00005426"/>
    </source>
</evidence>
<evidence type="ECO:0000256" key="4">
    <source>
        <dbReference type="ARBA" id="ARBA00013858"/>
    </source>
</evidence>
<evidence type="ECO:0000256" key="9">
    <source>
        <dbReference type="ARBA" id="ARBA00030781"/>
    </source>
</evidence>
<dbReference type="GO" id="GO:0030366">
    <property type="term" value="F:molybdopterin synthase activity"/>
    <property type="evidence" value="ECO:0007669"/>
    <property type="project" value="UniProtKB-EC"/>
</dbReference>
<evidence type="ECO:0000256" key="1">
    <source>
        <dbReference type="ARBA" id="ARBA00005046"/>
    </source>
</evidence>
<dbReference type="InterPro" id="IPR003448">
    <property type="entry name" value="Mopterin_biosynth_MoaE"/>
</dbReference>
<evidence type="ECO:0000256" key="7">
    <source>
        <dbReference type="ARBA" id="ARBA00029745"/>
    </source>
</evidence>
<comment type="similarity">
    <text evidence="2">Belongs to the MoaE family.</text>
</comment>
<evidence type="ECO:0000256" key="11">
    <source>
        <dbReference type="ARBA" id="ARBA00049878"/>
    </source>
</evidence>
<name>A0A923T5Z4_9BACT</name>
<protein>
    <recommendedName>
        <fullName evidence="4">Molybdopterin synthase catalytic subunit</fullName>
        <ecNumber evidence="3">2.8.1.12</ecNumber>
    </recommendedName>
    <alternativeName>
        <fullName evidence="9">MPT synthase subunit 2</fullName>
    </alternativeName>
    <alternativeName>
        <fullName evidence="7">Molybdenum cofactor biosynthesis protein E</fullName>
    </alternativeName>
    <alternativeName>
        <fullName evidence="8">Molybdopterin-converting factor large subunit</fullName>
    </alternativeName>
    <alternativeName>
        <fullName evidence="10">Molybdopterin-converting factor subunit 2</fullName>
    </alternativeName>
</protein>
<dbReference type="InterPro" id="IPR036563">
    <property type="entry name" value="MoaE_sf"/>
</dbReference>
<keyword evidence="13" id="KW-1185">Reference proteome</keyword>
<evidence type="ECO:0000256" key="5">
    <source>
        <dbReference type="ARBA" id="ARBA00023150"/>
    </source>
</evidence>
<dbReference type="SUPFAM" id="SSF54690">
    <property type="entry name" value="Molybdopterin synthase subunit MoaE"/>
    <property type="match status" value="1"/>
</dbReference>
<comment type="subunit">
    <text evidence="6">Heterotetramer of 2 MoaD subunits and 2 MoaE subunits. Also stable as homodimer. The enzyme changes between these two forms during catalysis.</text>
</comment>
<gene>
    <name evidence="12" type="ORF">H9S92_01675</name>
</gene>
<dbReference type="RefSeq" id="WP_187464992.1">
    <property type="nucleotide sequence ID" value="NZ_JACSIT010000040.1"/>
</dbReference>
<evidence type="ECO:0000256" key="6">
    <source>
        <dbReference type="ARBA" id="ARBA00026066"/>
    </source>
</evidence>
<dbReference type="Pfam" id="PF02391">
    <property type="entry name" value="MoaE"/>
    <property type="match status" value="1"/>
</dbReference>
<dbReference type="PANTHER" id="PTHR23404">
    <property type="entry name" value="MOLYBDOPTERIN SYNTHASE RELATED"/>
    <property type="match status" value="1"/>
</dbReference>
<comment type="pathway">
    <text evidence="1">Cofactor biosynthesis; molybdopterin biosynthesis.</text>
</comment>
<dbReference type="GO" id="GO:0006777">
    <property type="term" value="P:Mo-molybdopterin cofactor biosynthetic process"/>
    <property type="evidence" value="ECO:0007669"/>
    <property type="project" value="UniProtKB-KW"/>
</dbReference>
<evidence type="ECO:0000256" key="3">
    <source>
        <dbReference type="ARBA" id="ARBA00011950"/>
    </source>
</evidence>
<reference evidence="12" key="1">
    <citation type="submission" date="2020-08" db="EMBL/GenBank/DDBJ databases">
        <title>Lewinella bacteria from marine environments.</title>
        <authorList>
            <person name="Zhong Y."/>
        </authorList>
    </citation>
    <scope>NUCLEOTIDE SEQUENCE</scope>
    <source>
        <strain evidence="12">KCTC 42187</strain>
    </source>
</reference>
<evidence type="ECO:0000256" key="8">
    <source>
        <dbReference type="ARBA" id="ARBA00030407"/>
    </source>
</evidence>
<dbReference type="CDD" id="cd00756">
    <property type="entry name" value="MoaE"/>
    <property type="match status" value="1"/>
</dbReference>